<dbReference type="SMART" id="SM00369">
    <property type="entry name" value="LRR_TYP"/>
    <property type="match status" value="3"/>
</dbReference>
<keyword evidence="6" id="KW-1185">Reference proteome</keyword>
<dbReference type="InterPro" id="IPR000048">
    <property type="entry name" value="IQ_motif_EF-hand-BS"/>
</dbReference>
<dbReference type="SUPFAM" id="SSF52540">
    <property type="entry name" value="P-loop containing nucleoside triphosphate hydrolases"/>
    <property type="match status" value="1"/>
</dbReference>
<reference evidence="5 6" key="1">
    <citation type="journal article" date="2008" name="Nature">
        <title>The Trichoplax genome and the nature of placozoans.</title>
        <authorList>
            <person name="Srivastava M."/>
            <person name="Begovic E."/>
            <person name="Chapman J."/>
            <person name="Putnam N.H."/>
            <person name="Hellsten U."/>
            <person name="Kawashima T."/>
            <person name="Kuo A."/>
            <person name="Mitros T."/>
            <person name="Salamov A."/>
            <person name="Carpenter M.L."/>
            <person name="Signorovitch A.Y."/>
            <person name="Moreno M.A."/>
            <person name="Kamm K."/>
            <person name="Grimwood J."/>
            <person name="Schmutz J."/>
            <person name="Shapiro H."/>
            <person name="Grigoriev I.V."/>
            <person name="Buss L.W."/>
            <person name="Schierwater B."/>
            <person name="Dellaporta S.L."/>
            <person name="Rokhsar D.S."/>
        </authorList>
    </citation>
    <scope>NUCLEOTIDE SEQUENCE [LARGE SCALE GENOMIC DNA]</scope>
    <source>
        <strain evidence="5 6">Grell-BS-1999</strain>
    </source>
</reference>
<dbReference type="InterPro" id="IPR050576">
    <property type="entry name" value="Cilia_flagella_integrity"/>
</dbReference>
<evidence type="ECO:0000256" key="1">
    <source>
        <dbReference type="ARBA" id="ARBA00022614"/>
    </source>
</evidence>
<dbReference type="CDD" id="cd23767">
    <property type="entry name" value="IQCD"/>
    <property type="match status" value="2"/>
</dbReference>
<keyword evidence="2" id="KW-0677">Repeat</keyword>
<feature type="coiled-coil region" evidence="3">
    <location>
        <begin position="660"/>
        <end position="701"/>
    </location>
</feature>
<protein>
    <recommendedName>
        <fullName evidence="7">Centrosomal protein of 97 kDa</fullName>
    </recommendedName>
</protein>
<dbReference type="GeneID" id="6753669"/>
<dbReference type="SMART" id="SM00365">
    <property type="entry name" value="LRR_SD22"/>
    <property type="match status" value="5"/>
</dbReference>
<keyword evidence="1" id="KW-0433">Leucine-rich repeat</keyword>
<feature type="compositionally biased region" description="Low complexity" evidence="4">
    <location>
        <begin position="244"/>
        <end position="257"/>
    </location>
</feature>
<dbReference type="InParanoid" id="B3RYA3"/>
<dbReference type="RefSeq" id="XP_002112891.1">
    <property type="nucleotide sequence ID" value="XM_002112855.1"/>
</dbReference>
<evidence type="ECO:0000256" key="4">
    <source>
        <dbReference type="SAM" id="MobiDB-lite"/>
    </source>
</evidence>
<dbReference type="InterPro" id="IPR027417">
    <property type="entry name" value="P-loop_NTPase"/>
</dbReference>
<feature type="region of interest" description="Disordered" evidence="4">
    <location>
        <begin position="234"/>
        <end position="266"/>
    </location>
</feature>
<sequence>MAEVLPAELFDGLDDMDDNEENVADLSSQGWMHLHIENEISIDTLKLDNNQLSTLESLHPIINLRKLSVASNRLVKLSGIELHVQLRYLDLHNNSIFRINGLEGLTELEYLNLSNNNLTNVNNLFLNKNLRYIDLSQNDIEELPNLSKLEFLKVLFLQGNRISSLSNYSIYRAFAISFFDNIEYLDDEVVTEEDKMLAQFMEGERREILLCQKSELVQYLRWIYSKYAANKSQINEDHDKDSRSSSPLVPSDSTTTPNFTPNDTISSISSNQQLQELQGRHQILIEQQRIQLKKLYEQQLADQQQLWQHIRSSVSSQKSQPQWKNQLQFFHNQLLKQQLSHQKELLQRQEQLQHLHQRLIAYLGLQLAQFDTTDTSVNQSILSSTDSIRMHDEINVAESRENDASCKRPKSVNAKTKPIYPGNSSVNVICLINCTKALGSSGVQHEDGLLSSTSVYVPLSEDYVLNVESAEDKMKESQDRNTDKESIKRDENHGARVVSKSVNRSTEIHNVDLTSIETDVINQDVISSSLEPSPSSAEDTNILGLTSVATKPKTAVFQSELELENTIDKLQPKTEASSFSYSKFVTSKDHAATVIQAKIKGFTQRKRYLSLLHQHKSAIKIQSYWRGYHTRQHNRFVQHNLKELRMRRLEDTTLRLQKSNNSLIVQLRSHEVQEKSLEEEVKELKDQMRKLQVVLATEDRKKRNQAAISIQKYWRGYQARKELPNDTIKHITRNSLMRRRIQRLCEQVQQLNHDMQVVVNQMNTQDVANEETESIGHDAKILTSYEIHNAKKDIKAKMQVKPSNNEQNRESTSITNITKTNEYSEMPDEVELTEAPEAYQIHSSNDYMDTIATEESLENSDDSLYDSNEKTDFLTIIPDENKESDEDSLDFSIPVTAADLTDKSETNSLKDDLRIELDNDESNRNNKTEAATGVLQKVEDKSNCVNCDDDERFYRVPDNVSEYSEELEMYLSSVYKTTAEYTELILDKTLYDTAEFVDSTKICDATNFSCQLADHETAKASDKIGNVNKKEENQAINQDCDSSNVQESVRQNSGLPQLQFKGDNSCSISNSNSYEDAPGAE</sequence>
<dbReference type="InterPro" id="IPR032675">
    <property type="entry name" value="LRR_dom_sf"/>
</dbReference>
<name>B3RYA3_TRIAD</name>
<dbReference type="InterPro" id="IPR001611">
    <property type="entry name" value="Leu-rich_rpt"/>
</dbReference>
<gene>
    <name evidence="5" type="ORF">TRIADDRAFT_56490</name>
</gene>
<dbReference type="GO" id="GO:0009966">
    <property type="term" value="P:regulation of signal transduction"/>
    <property type="evidence" value="ECO:0007669"/>
    <property type="project" value="UniProtKB-ARBA"/>
</dbReference>
<dbReference type="Proteomes" id="UP000009022">
    <property type="component" value="Unassembled WGS sequence"/>
</dbReference>
<evidence type="ECO:0000313" key="5">
    <source>
        <dbReference type="EMBL" id="EDV25001.1"/>
    </source>
</evidence>
<organism evidence="5 6">
    <name type="scientific">Trichoplax adhaerens</name>
    <name type="common">Trichoplax reptans</name>
    <dbReference type="NCBI Taxonomy" id="10228"/>
    <lineage>
        <taxon>Eukaryota</taxon>
        <taxon>Metazoa</taxon>
        <taxon>Placozoa</taxon>
        <taxon>Uniplacotomia</taxon>
        <taxon>Trichoplacea</taxon>
        <taxon>Trichoplacidae</taxon>
        <taxon>Trichoplax</taxon>
    </lineage>
</organism>
<dbReference type="STRING" id="10228.B3RYA3"/>
<feature type="region of interest" description="Disordered" evidence="4">
    <location>
        <begin position="1040"/>
        <end position="1081"/>
    </location>
</feature>
<dbReference type="KEGG" id="tad:TRIADDRAFT_56490"/>
<feature type="compositionally biased region" description="Basic and acidic residues" evidence="4">
    <location>
        <begin position="470"/>
        <end position="494"/>
    </location>
</feature>
<dbReference type="HOGENOM" id="CLU_286105_0_0_1"/>
<dbReference type="PROSITE" id="PS51450">
    <property type="entry name" value="LRR"/>
    <property type="match status" value="4"/>
</dbReference>
<dbReference type="PROSITE" id="PS50096">
    <property type="entry name" value="IQ"/>
    <property type="match status" value="3"/>
</dbReference>
<dbReference type="Gene3D" id="3.80.10.10">
    <property type="entry name" value="Ribonuclease Inhibitor"/>
    <property type="match status" value="2"/>
</dbReference>
<dbReference type="SUPFAM" id="SSF52075">
    <property type="entry name" value="Outer arm dynein light chain 1"/>
    <property type="match status" value="1"/>
</dbReference>
<evidence type="ECO:0008006" key="7">
    <source>
        <dbReference type="Google" id="ProtNLM"/>
    </source>
</evidence>
<dbReference type="PANTHER" id="PTHR45973:SF35">
    <property type="entry name" value="LEUCINE-RICH REPEAT-CONTAINING PROTEIN 43"/>
    <property type="match status" value="1"/>
</dbReference>
<feature type="compositionally biased region" description="Basic and acidic residues" evidence="4">
    <location>
        <begin position="234"/>
        <end position="243"/>
    </location>
</feature>
<accession>B3RYA3</accession>
<evidence type="ECO:0000256" key="3">
    <source>
        <dbReference type="SAM" id="Coils"/>
    </source>
</evidence>
<dbReference type="PhylomeDB" id="B3RYA3"/>
<dbReference type="EMBL" id="DS985245">
    <property type="protein sequence ID" value="EDV25001.1"/>
    <property type="molecule type" value="Genomic_DNA"/>
</dbReference>
<evidence type="ECO:0000313" key="6">
    <source>
        <dbReference type="Proteomes" id="UP000009022"/>
    </source>
</evidence>
<dbReference type="Pfam" id="PF12799">
    <property type="entry name" value="LRR_4"/>
    <property type="match status" value="1"/>
</dbReference>
<dbReference type="Gene3D" id="1.20.5.190">
    <property type="match status" value="2"/>
</dbReference>
<dbReference type="OrthoDB" id="5954088at2759"/>
<feature type="coiled-coil region" evidence="3">
    <location>
        <begin position="734"/>
        <end position="761"/>
    </location>
</feature>
<proteinExistence type="predicted"/>
<evidence type="ECO:0000256" key="2">
    <source>
        <dbReference type="ARBA" id="ARBA00022737"/>
    </source>
</evidence>
<dbReference type="InterPro" id="IPR025875">
    <property type="entry name" value="Leu-rich_rpt_4"/>
</dbReference>
<dbReference type="AlphaFoldDB" id="B3RYA3"/>
<dbReference type="CTD" id="6753669"/>
<dbReference type="PANTHER" id="PTHR45973">
    <property type="entry name" value="PROTEIN PHOSPHATASE 1 REGULATORY SUBUNIT SDS22-RELATED"/>
    <property type="match status" value="1"/>
</dbReference>
<dbReference type="SMART" id="SM00015">
    <property type="entry name" value="IQ"/>
    <property type="match status" value="3"/>
</dbReference>
<dbReference type="InterPro" id="IPR003591">
    <property type="entry name" value="Leu-rich_rpt_typical-subtyp"/>
</dbReference>
<keyword evidence="3" id="KW-0175">Coiled coil</keyword>
<dbReference type="Pfam" id="PF13855">
    <property type="entry name" value="LRR_8"/>
    <property type="match status" value="1"/>
</dbReference>
<feature type="compositionally biased region" description="Polar residues" evidence="4">
    <location>
        <begin position="1040"/>
        <end position="1074"/>
    </location>
</feature>
<dbReference type="Pfam" id="PF00612">
    <property type="entry name" value="IQ"/>
    <property type="match status" value="3"/>
</dbReference>
<feature type="region of interest" description="Disordered" evidence="4">
    <location>
        <begin position="470"/>
        <end position="499"/>
    </location>
</feature>
<dbReference type="eggNOG" id="KOG0531">
    <property type="taxonomic scope" value="Eukaryota"/>
</dbReference>